<proteinExistence type="inferred from homology"/>
<evidence type="ECO:0000256" key="3">
    <source>
        <dbReference type="ARBA" id="ARBA00022960"/>
    </source>
</evidence>
<dbReference type="Proteomes" id="UP000248584">
    <property type="component" value="Unassembled WGS sequence"/>
</dbReference>
<reference evidence="6 7" key="1">
    <citation type="submission" date="2018-06" db="EMBL/GenBank/DDBJ databases">
        <title>Genomic Encyclopedia of Archaeal and Bacterial Type Strains, Phase II (KMG-II): from individual species to whole genera.</title>
        <authorList>
            <person name="Goeker M."/>
        </authorList>
    </citation>
    <scope>NUCLEOTIDE SEQUENCE [LARGE SCALE GENOMIC DNA]</scope>
    <source>
        <strain evidence="6 7">DSM 17205</strain>
    </source>
</reference>
<organism evidence="6 7">
    <name type="scientific">Nonlabens dokdonensis</name>
    <dbReference type="NCBI Taxonomy" id="328515"/>
    <lineage>
        <taxon>Bacteria</taxon>
        <taxon>Pseudomonadati</taxon>
        <taxon>Bacteroidota</taxon>
        <taxon>Flavobacteriia</taxon>
        <taxon>Flavobacteriales</taxon>
        <taxon>Flavobacteriaceae</taxon>
        <taxon>Nonlabens</taxon>
    </lineage>
</organism>
<dbReference type="RefSeq" id="WP_041567064.1">
    <property type="nucleotide sequence ID" value="NZ_QKZR01000002.1"/>
</dbReference>
<gene>
    <name evidence="6" type="ORF">LX97_01849</name>
</gene>
<evidence type="ECO:0000256" key="2">
    <source>
        <dbReference type="ARBA" id="ARBA00013855"/>
    </source>
</evidence>
<comment type="similarity">
    <text evidence="1">Belongs to the MreC family.</text>
</comment>
<keyword evidence="7" id="KW-1185">Reference proteome</keyword>
<dbReference type="InterPro" id="IPR007221">
    <property type="entry name" value="MreC"/>
</dbReference>
<dbReference type="InterPro" id="IPR055342">
    <property type="entry name" value="MreC_beta-barrel_core"/>
</dbReference>
<dbReference type="Gene3D" id="2.40.10.350">
    <property type="entry name" value="Rod shape-determining protein MreC, domain 2"/>
    <property type="match status" value="1"/>
</dbReference>
<feature type="domain" description="Rod shape-determining protein MreC beta-barrel core" evidence="5">
    <location>
        <begin position="110"/>
        <end position="258"/>
    </location>
</feature>
<dbReference type="Gene3D" id="2.40.10.340">
    <property type="entry name" value="Rod shape-determining protein MreC, domain 1"/>
    <property type="match status" value="1"/>
</dbReference>
<comment type="caution">
    <text evidence="6">The sequence shown here is derived from an EMBL/GenBank/DDBJ whole genome shotgun (WGS) entry which is preliminary data.</text>
</comment>
<dbReference type="EMBL" id="QKZR01000002">
    <property type="protein sequence ID" value="PZX41068.1"/>
    <property type="molecule type" value="Genomic_DNA"/>
</dbReference>
<name>A0ABX5PYV7_9FLAO</name>
<protein>
    <recommendedName>
        <fullName evidence="2">Cell shape-determining protein MreC</fullName>
    </recommendedName>
    <alternativeName>
        <fullName evidence="4">Cell shape protein MreC</fullName>
    </alternativeName>
</protein>
<keyword evidence="3" id="KW-0133">Cell shape</keyword>
<accession>A0ABX5PYV7</accession>
<dbReference type="PANTHER" id="PTHR34138">
    <property type="entry name" value="CELL SHAPE-DETERMINING PROTEIN MREC"/>
    <property type="match status" value="1"/>
</dbReference>
<evidence type="ECO:0000313" key="7">
    <source>
        <dbReference type="Proteomes" id="UP000248584"/>
    </source>
</evidence>
<evidence type="ECO:0000256" key="1">
    <source>
        <dbReference type="ARBA" id="ARBA00009369"/>
    </source>
</evidence>
<dbReference type="InterPro" id="IPR042177">
    <property type="entry name" value="Cell/Rod_1"/>
</dbReference>
<dbReference type="NCBIfam" id="NF010532">
    <property type="entry name" value="PRK13922.9-3"/>
    <property type="match status" value="1"/>
</dbReference>
<dbReference type="InterPro" id="IPR042175">
    <property type="entry name" value="Cell/Rod_MreC_2"/>
</dbReference>
<sequence length="275" mass="30886">MQQIINFLIKYRNLLLYLFLMVIALTFTIQSHDYHRNTTIHSTGNITGGILNTRNGIYDYFDLANHNNKLSEENASLRMRLLEIGDTLLGKETSYNFSDSIPYRIFPARVIKNDFYKSDNYLTVDIGSNQGIQPDMGVISPSGIVGVIDYSSNKFSRVISILNSQISLNAQIKGTATIGSLKWDGKDPYLMSLEDVPRLARVTRGDTIITGKQSTMFPSDILIGVVQGAELVENGSRYKITVQLFNDMTDLDHVYVVKNRDQNAIKVIDTLGTNE</sequence>
<dbReference type="PANTHER" id="PTHR34138:SF1">
    <property type="entry name" value="CELL SHAPE-DETERMINING PROTEIN MREC"/>
    <property type="match status" value="1"/>
</dbReference>
<dbReference type="Pfam" id="PF04085">
    <property type="entry name" value="MreC"/>
    <property type="match status" value="1"/>
</dbReference>
<evidence type="ECO:0000259" key="5">
    <source>
        <dbReference type="Pfam" id="PF04085"/>
    </source>
</evidence>
<evidence type="ECO:0000313" key="6">
    <source>
        <dbReference type="EMBL" id="PZX41068.1"/>
    </source>
</evidence>
<evidence type="ECO:0000256" key="4">
    <source>
        <dbReference type="ARBA" id="ARBA00032089"/>
    </source>
</evidence>